<evidence type="ECO:0000256" key="1">
    <source>
        <dbReference type="SAM" id="SignalP"/>
    </source>
</evidence>
<accession>A0A0E9TL12</accession>
<dbReference type="EMBL" id="GBXM01054400">
    <property type="protein sequence ID" value="JAH54177.1"/>
    <property type="molecule type" value="Transcribed_RNA"/>
</dbReference>
<evidence type="ECO:0000313" key="2">
    <source>
        <dbReference type="EMBL" id="JAH54177.1"/>
    </source>
</evidence>
<feature type="chain" id="PRO_5002432923" evidence="1">
    <location>
        <begin position="28"/>
        <end position="50"/>
    </location>
</feature>
<organism evidence="2">
    <name type="scientific">Anguilla anguilla</name>
    <name type="common">European freshwater eel</name>
    <name type="synonym">Muraena anguilla</name>
    <dbReference type="NCBI Taxonomy" id="7936"/>
    <lineage>
        <taxon>Eukaryota</taxon>
        <taxon>Metazoa</taxon>
        <taxon>Chordata</taxon>
        <taxon>Craniata</taxon>
        <taxon>Vertebrata</taxon>
        <taxon>Euteleostomi</taxon>
        <taxon>Actinopterygii</taxon>
        <taxon>Neopterygii</taxon>
        <taxon>Teleostei</taxon>
        <taxon>Anguilliformes</taxon>
        <taxon>Anguillidae</taxon>
        <taxon>Anguilla</taxon>
    </lineage>
</organism>
<dbReference type="AlphaFoldDB" id="A0A0E9TL12"/>
<sequence>MGFICKNIPFPGHSVYIFLHLLKLCLLKLYNCEMNTSTKTPLVSWKDLFY</sequence>
<feature type="signal peptide" evidence="1">
    <location>
        <begin position="1"/>
        <end position="27"/>
    </location>
</feature>
<proteinExistence type="predicted"/>
<reference evidence="2" key="1">
    <citation type="submission" date="2014-11" db="EMBL/GenBank/DDBJ databases">
        <authorList>
            <person name="Amaro Gonzalez C."/>
        </authorList>
    </citation>
    <scope>NUCLEOTIDE SEQUENCE</scope>
</reference>
<protein>
    <submittedName>
        <fullName evidence="2">Uncharacterized protein</fullName>
    </submittedName>
</protein>
<keyword evidence="1" id="KW-0732">Signal</keyword>
<name>A0A0E9TL12_ANGAN</name>
<reference evidence="2" key="2">
    <citation type="journal article" date="2015" name="Fish Shellfish Immunol.">
        <title>Early steps in the European eel (Anguilla anguilla)-Vibrio vulnificus interaction in the gills: Role of the RtxA13 toxin.</title>
        <authorList>
            <person name="Callol A."/>
            <person name="Pajuelo D."/>
            <person name="Ebbesson L."/>
            <person name="Teles M."/>
            <person name="MacKenzie S."/>
            <person name="Amaro C."/>
        </authorList>
    </citation>
    <scope>NUCLEOTIDE SEQUENCE</scope>
</reference>